<dbReference type="Proteomes" id="UP000297966">
    <property type="component" value="Unassembled WGS sequence"/>
</dbReference>
<proteinExistence type="predicted"/>
<reference evidence="1 2" key="1">
    <citation type="submission" date="2019-03" db="EMBL/GenBank/DDBJ databases">
        <title>Bradyrhizobium diversity isolated from nodules of Chamaecrista fasciculata.</title>
        <authorList>
            <person name="Klepa M.S."/>
            <person name="Urquiaga M.O."/>
            <person name="Hungria M."/>
            <person name="Delamuta J.R."/>
        </authorList>
    </citation>
    <scope>NUCLEOTIDE SEQUENCE [LARGE SCALE GENOMIC DNA]</scope>
    <source>
        <strain evidence="1 2">CNPSo 3448</strain>
    </source>
</reference>
<dbReference type="AlphaFoldDB" id="A0A4Y9L4L2"/>
<comment type="caution">
    <text evidence="1">The sequence shown here is derived from an EMBL/GenBank/DDBJ whole genome shotgun (WGS) entry which is preliminary data.</text>
</comment>
<dbReference type="EMBL" id="SPQT01000040">
    <property type="protein sequence ID" value="TFV38488.1"/>
    <property type="molecule type" value="Genomic_DNA"/>
</dbReference>
<protein>
    <submittedName>
        <fullName evidence="1">Uncharacterized protein</fullName>
    </submittedName>
</protein>
<organism evidence="1 2">
    <name type="scientific">Bradyrhizobium niftali</name>
    <dbReference type="NCBI Taxonomy" id="2560055"/>
    <lineage>
        <taxon>Bacteria</taxon>
        <taxon>Pseudomonadati</taxon>
        <taxon>Pseudomonadota</taxon>
        <taxon>Alphaproteobacteria</taxon>
        <taxon>Hyphomicrobiales</taxon>
        <taxon>Nitrobacteraceae</taxon>
        <taxon>Bradyrhizobium</taxon>
    </lineage>
</organism>
<keyword evidence="2" id="KW-1185">Reference proteome</keyword>
<evidence type="ECO:0000313" key="1">
    <source>
        <dbReference type="EMBL" id="TFV38488.1"/>
    </source>
</evidence>
<dbReference type="OrthoDB" id="9801609at2"/>
<evidence type="ECO:0000313" key="2">
    <source>
        <dbReference type="Proteomes" id="UP000297966"/>
    </source>
</evidence>
<accession>A0A4Y9L4L2</accession>
<name>A0A4Y9L4L2_9BRAD</name>
<sequence>MPTLEASFARNTRLEKRSASKLSINGRFLSQSLTDVRRSAAELIKAMERLLASDARLRKVVDLGRSDLLHQADQIARRHGLVAFTASCKYSGWNVF</sequence>
<gene>
    <name evidence="1" type="ORF">E4K65_41555</name>
</gene>